<dbReference type="Proteomes" id="UP000032803">
    <property type="component" value="Chromosome I"/>
</dbReference>
<keyword evidence="3" id="KW-1185">Reference proteome</keyword>
<reference evidence="3" key="1">
    <citation type="submission" date="2014-09" db="EMBL/GenBank/DDBJ databases">
        <authorList>
            <person name="Gomez-Valero L."/>
        </authorList>
    </citation>
    <scope>NUCLEOTIDE SEQUENCE [LARGE SCALE GENOMIC DNA]</scope>
    <source>
        <strain evidence="3">ATCC35250</strain>
    </source>
</reference>
<protein>
    <submittedName>
        <fullName evidence="2">Putative phage protein (Modular protein)</fullName>
    </submittedName>
</protein>
<organism evidence="2 3">
    <name type="scientific">Legionella hackeliae</name>
    <dbReference type="NCBI Taxonomy" id="449"/>
    <lineage>
        <taxon>Bacteria</taxon>
        <taxon>Pseudomonadati</taxon>
        <taxon>Pseudomonadota</taxon>
        <taxon>Gammaproteobacteria</taxon>
        <taxon>Legionellales</taxon>
        <taxon>Legionellaceae</taxon>
        <taxon>Legionella</taxon>
    </lineage>
</organism>
<dbReference type="Pfam" id="PF12728">
    <property type="entry name" value="HTH_17"/>
    <property type="match status" value="1"/>
</dbReference>
<name>A0A0A8UWB5_LEGHA</name>
<dbReference type="InterPro" id="IPR036388">
    <property type="entry name" value="WH-like_DNA-bd_sf"/>
</dbReference>
<dbReference type="AlphaFoldDB" id="A0A0A8UWB5"/>
<dbReference type="SUPFAM" id="SSF46955">
    <property type="entry name" value="Putative DNA-binding domain"/>
    <property type="match status" value="1"/>
</dbReference>
<dbReference type="HOGENOM" id="CLU_2423306_0_0_6"/>
<dbReference type="EMBL" id="LN681225">
    <property type="protein sequence ID" value="CEK11049.1"/>
    <property type="molecule type" value="Genomic_DNA"/>
</dbReference>
<proteinExistence type="predicted"/>
<dbReference type="PATRIC" id="fig|449.7.peg.2124"/>
<dbReference type="Gene3D" id="1.10.10.10">
    <property type="entry name" value="Winged helix-like DNA-binding domain superfamily/Winged helix DNA-binding domain"/>
    <property type="match status" value="1"/>
</dbReference>
<dbReference type="GO" id="GO:0003677">
    <property type="term" value="F:DNA binding"/>
    <property type="evidence" value="ECO:0007669"/>
    <property type="project" value="InterPro"/>
</dbReference>
<evidence type="ECO:0000313" key="2">
    <source>
        <dbReference type="EMBL" id="CEK11049.1"/>
    </source>
</evidence>
<gene>
    <name evidence="2" type="ORF">LHA_2023</name>
</gene>
<dbReference type="InterPro" id="IPR041657">
    <property type="entry name" value="HTH_17"/>
</dbReference>
<dbReference type="InterPro" id="IPR010093">
    <property type="entry name" value="SinI_DNA-bd"/>
</dbReference>
<dbReference type="NCBIfam" id="TIGR01764">
    <property type="entry name" value="excise"/>
    <property type="match status" value="1"/>
</dbReference>
<evidence type="ECO:0000259" key="1">
    <source>
        <dbReference type="Pfam" id="PF12728"/>
    </source>
</evidence>
<dbReference type="RefSeq" id="WP_331709207.1">
    <property type="nucleotide sequence ID" value="NZ_LN681225.1"/>
</dbReference>
<dbReference type="InterPro" id="IPR009061">
    <property type="entry name" value="DNA-bd_dom_put_sf"/>
</dbReference>
<dbReference type="KEGG" id="lha:LHA_2023"/>
<sequence length="91" mass="10750">MYLELSFFIFDNHYYYFLTDERSILETTIDKWISVEGVAEYLDVSSVTIYRWLEKGKIPAHRVGKQWRFKSSEIDAWVISGNAAEQSTETE</sequence>
<evidence type="ECO:0000313" key="3">
    <source>
        <dbReference type="Proteomes" id="UP000032803"/>
    </source>
</evidence>
<dbReference type="STRING" id="449.LHA_2023"/>
<feature type="domain" description="Helix-turn-helix" evidence="1">
    <location>
        <begin position="32"/>
        <end position="78"/>
    </location>
</feature>
<accession>A0A0A8UWB5</accession>